<comment type="caution">
    <text evidence="1">The sequence shown here is derived from an EMBL/GenBank/DDBJ whole genome shotgun (WGS) entry which is preliminary data.</text>
</comment>
<organism evidence="1 2">
    <name type="scientific">Trichonephila clavata</name>
    <name type="common">Joro spider</name>
    <name type="synonym">Nephila clavata</name>
    <dbReference type="NCBI Taxonomy" id="2740835"/>
    <lineage>
        <taxon>Eukaryota</taxon>
        <taxon>Metazoa</taxon>
        <taxon>Ecdysozoa</taxon>
        <taxon>Arthropoda</taxon>
        <taxon>Chelicerata</taxon>
        <taxon>Arachnida</taxon>
        <taxon>Araneae</taxon>
        <taxon>Araneomorphae</taxon>
        <taxon>Entelegynae</taxon>
        <taxon>Araneoidea</taxon>
        <taxon>Nephilidae</taxon>
        <taxon>Trichonephila</taxon>
    </lineage>
</organism>
<evidence type="ECO:0000313" key="2">
    <source>
        <dbReference type="Proteomes" id="UP000887116"/>
    </source>
</evidence>
<accession>A0A8X6M0U5</accession>
<keyword evidence="2" id="KW-1185">Reference proteome</keyword>
<sequence>METNLGWTLMGKINLLFEKEYTAMTIISMFVREAISDLFSLEVLGISDPVEMKNKREREILTKLHFEETVRINTEGRYEVLLPWKENHFPITSNKDIAMKRLESSTKKLHQETLFTAYDAFKEWELLDNLITSLDNEAEILPFIEESHHIMAEGKFNLRGWTYNRR</sequence>
<evidence type="ECO:0000313" key="1">
    <source>
        <dbReference type="EMBL" id="GFR29966.1"/>
    </source>
</evidence>
<name>A0A8X6M0U5_TRICU</name>
<protein>
    <submittedName>
        <fullName evidence="1">DUF1758 domain-containing protein</fullName>
    </submittedName>
</protein>
<reference evidence="1" key="1">
    <citation type="submission" date="2020-07" db="EMBL/GenBank/DDBJ databases">
        <title>Multicomponent nature underlies the extraordinary mechanical properties of spider dragline silk.</title>
        <authorList>
            <person name="Kono N."/>
            <person name="Nakamura H."/>
            <person name="Mori M."/>
            <person name="Yoshida Y."/>
            <person name="Ohtoshi R."/>
            <person name="Malay A.D."/>
            <person name="Moran D.A.P."/>
            <person name="Tomita M."/>
            <person name="Numata K."/>
            <person name="Arakawa K."/>
        </authorList>
    </citation>
    <scope>NUCLEOTIDE SEQUENCE</scope>
</reference>
<dbReference type="AlphaFoldDB" id="A0A8X6M0U5"/>
<dbReference type="EMBL" id="BMAO01029188">
    <property type="protein sequence ID" value="GFR29966.1"/>
    <property type="molecule type" value="Genomic_DNA"/>
</dbReference>
<proteinExistence type="predicted"/>
<dbReference type="Proteomes" id="UP000887116">
    <property type="component" value="Unassembled WGS sequence"/>
</dbReference>
<gene>
    <name evidence="1" type="primary">AVEN_15311_1</name>
    <name evidence="1" type="ORF">TNCT_447891</name>
</gene>
<dbReference type="OrthoDB" id="6435486at2759"/>